<dbReference type="STRING" id="990371.SAMN05421813_106142"/>
<dbReference type="Proteomes" id="UP000199226">
    <property type="component" value="Unassembled WGS sequence"/>
</dbReference>
<protein>
    <submittedName>
        <fullName evidence="1">Uncharacterized protein</fullName>
    </submittedName>
</protein>
<keyword evidence="2" id="KW-1185">Reference proteome</keyword>
<reference evidence="2" key="1">
    <citation type="submission" date="2016-10" db="EMBL/GenBank/DDBJ databases">
        <authorList>
            <person name="Varghese N."/>
            <person name="Submissions S."/>
        </authorList>
    </citation>
    <scope>NUCLEOTIDE SEQUENCE [LARGE SCALE GENOMIC DNA]</scope>
    <source>
        <strain evidence="2">DSM 24536</strain>
    </source>
</reference>
<gene>
    <name evidence="1" type="ORF">SAMN05421813_106142</name>
</gene>
<evidence type="ECO:0000313" key="2">
    <source>
        <dbReference type="Proteomes" id="UP000199226"/>
    </source>
</evidence>
<dbReference type="AlphaFoldDB" id="A0A1G9QPH4"/>
<proteinExistence type="predicted"/>
<name>A0A1G9QPH4_9SPHI</name>
<sequence length="56" mass="6641">MLAESENLKKSKTISGSEDLIKRLQCTFITIDYQPFPHCKKWDTIPEFMLFLIDLY</sequence>
<evidence type="ECO:0000313" key="1">
    <source>
        <dbReference type="EMBL" id="SDM12898.1"/>
    </source>
</evidence>
<dbReference type="EMBL" id="FNHH01000006">
    <property type="protein sequence ID" value="SDM12898.1"/>
    <property type="molecule type" value="Genomic_DNA"/>
</dbReference>
<organism evidence="1 2">
    <name type="scientific">Daejeonella rubra</name>
    <dbReference type="NCBI Taxonomy" id="990371"/>
    <lineage>
        <taxon>Bacteria</taxon>
        <taxon>Pseudomonadati</taxon>
        <taxon>Bacteroidota</taxon>
        <taxon>Sphingobacteriia</taxon>
        <taxon>Sphingobacteriales</taxon>
        <taxon>Sphingobacteriaceae</taxon>
        <taxon>Daejeonella</taxon>
    </lineage>
</organism>
<accession>A0A1G9QPH4</accession>